<dbReference type="GO" id="GO:0004662">
    <property type="term" value="F:CAAX-protein geranylgeranyltransferase activity"/>
    <property type="evidence" value="ECO:0007669"/>
    <property type="project" value="UniProtKB-EC"/>
</dbReference>
<evidence type="ECO:0000259" key="16">
    <source>
        <dbReference type="Pfam" id="PF00432"/>
    </source>
</evidence>
<dbReference type="PANTHER" id="PTHR11774">
    <property type="entry name" value="GERANYLGERANYL TRANSFERASE TYPE BETA SUBUNIT"/>
    <property type="match status" value="1"/>
</dbReference>
<protein>
    <recommendedName>
        <fullName evidence="5">Geranylgeranyl transferase type-1 subunit beta</fullName>
        <ecNumber evidence="4">2.5.1.59</ecNumber>
    </recommendedName>
    <alternativeName>
        <fullName evidence="12">Geranylgeranyl transferase type I subunit beta</fullName>
    </alternativeName>
    <alternativeName>
        <fullName evidence="15">Type I protein geranyl-geranyltransferase subunit beta</fullName>
    </alternativeName>
</protein>
<dbReference type="OrthoDB" id="24893at2759"/>
<sequence length="351" mass="39461">MNNEENNCLAHRQHVKYFMRFLNVLPASLSSHDTTRVTIAYFSVAGLDVLGSITSMTIDMQSRIIEWIYRLQVEPNKETGDMTACGFQGSSTINMPFDSEKSQYRCGHLAMTYTGLCVLLTLGDDLSRVNRRALVEGVKALQREEGNFSATLSGCESDMRFVYCAACISYILNDWSGFDVKRATDYIIDSIGYDYGIAQCPELESHGGTTFCALATLSLTNQLDKLTIEQIEGLKRWLLFRQIDGFQGRPNKPVDTCYSFWVGASLKILDALHLSNFESNKSYVYETQDCVVGGFSKWPDTCTDPMHTYLGLAGLSLIGESGLLEIIPTLNITKKAHDHMKYLHRMWETES</sequence>
<accession>A0A212F8B3</accession>
<evidence type="ECO:0000256" key="5">
    <source>
        <dbReference type="ARBA" id="ARBA00020603"/>
    </source>
</evidence>
<name>A0A212F8B3_DANPL</name>
<comment type="catalytic activity">
    <reaction evidence="13">
        <text>geranylgeranyl diphosphate + L-cysteinyl-[protein] = S-geranylgeranyl-L-cysteinyl-[protein] + diphosphate</text>
        <dbReference type="Rhea" id="RHEA:21240"/>
        <dbReference type="Rhea" id="RHEA-COMP:10131"/>
        <dbReference type="Rhea" id="RHEA-COMP:11537"/>
        <dbReference type="ChEBI" id="CHEBI:29950"/>
        <dbReference type="ChEBI" id="CHEBI:33019"/>
        <dbReference type="ChEBI" id="CHEBI:57533"/>
        <dbReference type="ChEBI" id="CHEBI:86021"/>
        <dbReference type="EC" id="2.5.1.59"/>
    </reaction>
</comment>
<dbReference type="STRING" id="278856.A0A212F8B3"/>
<dbReference type="InterPro" id="IPR008930">
    <property type="entry name" value="Terpenoid_cyclase/PrenylTrfase"/>
</dbReference>
<keyword evidence="7" id="KW-0808">Transferase</keyword>
<evidence type="ECO:0000313" key="18">
    <source>
        <dbReference type="Proteomes" id="UP000007151"/>
    </source>
</evidence>
<evidence type="ECO:0000256" key="3">
    <source>
        <dbReference type="ARBA" id="ARBA00010497"/>
    </source>
</evidence>
<evidence type="ECO:0000256" key="12">
    <source>
        <dbReference type="ARBA" id="ARBA00031713"/>
    </source>
</evidence>
<dbReference type="eggNOG" id="KOG0367">
    <property type="taxonomic scope" value="Eukaryota"/>
</dbReference>
<dbReference type="InterPro" id="IPR045089">
    <property type="entry name" value="PGGT1B-like"/>
</dbReference>
<dbReference type="GO" id="GO:0005953">
    <property type="term" value="C:CAAX-protein geranylgeranyltransferase complex"/>
    <property type="evidence" value="ECO:0007669"/>
    <property type="project" value="InterPro"/>
</dbReference>
<evidence type="ECO:0000256" key="6">
    <source>
        <dbReference type="ARBA" id="ARBA00022602"/>
    </source>
</evidence>
<dbReference type="SUPFAM" id="SSF48239">
    <property type="entry name" value="Terpenoid cyclases/Protein prenyltransferases"/>
    <property type="match status" value="1"/>
</dbReference>
<evidence type="ECO:0000256" key="2">
    <source>
        <dbReference type="ARBA" id="ARBA00001947"/>
    </source>
</evidence>
<dbReference type="InterPro" id="IPR041960">
    <property type="entry name" value="GGTase_I_beta"/>
</dbReference>
<dbReference type="AlphaFoldDB" id="A0A212F8B3"/>
<gene>
    <name evidence="17" type="ORF">KGM_208034</name>
</gene>
<evidence type="ECO:0000256" key="13">
    <source>
        <dbReference type="ARBA" id="ARBA00050428"/>
    </source>
</evidence>
<evidence type="ECO:0000256" key="11">
    <source>
        <dbReference type="ARBA" id="ARBA00022842"/>
    </source>
</evidence>
<evidence type="ECO:0000256" key="15">
    <source>
        <dbReference type="ARBA" id="ARBA00078363"/>
    </source>
</evidence>
<evidence type="ECO:0000256" key="14">
    <source>
        <dbReference type="ARBA" id="ARBA00065714"/>
    </source>
</evidence>
<dbReference type="Gene3D" id="1.50.10.20">
    <property type="match status" value="1"/>
</dbReference>
<dbReference type="InterPro" id="IPR001330">
    <property type="entry name" value="Prenyltrans"/>
</dbReference>
<evidence type="ECO:0000313" key="17">
    <source>
        <dbReference type="EMBL" id="OWR49949.1"/>
    </source>
</evidence>
<dbReference type="Pfam" id="PF00432">
    <property type="entry name" value="Prenyltrans"/>
    <property type="match status" value="1"/>
</dbReference>
<comment type="caution">
    <text evidence="17">The sequence shown here is derived from an EMBL/GenBank/DDBJ whole genome shotgun (WGS) entry which is preliminary data.</text>
</comment>
<evidence type="ECO:0000256" key="4">
    <source>
        <dbReference type="ARBA" id="ARBA00012700"/>
    </source>
</evidence>
<keyword evidence="9" id="KW-0677">Repeat</keyword>
<keyword evidence="6" id="KW-0637">Prenyltransferase</keyword>
<comment type="similarity">
    <text evidence="3">Belongs to the protein prenyltransferase subunit beta family.</text>
</comment>
<evidence type="ECO:0000256" key="8">
    <source>
        <dbReference type="ARBA" id="ARBA00022723"/>
    </source>
</evidence>
<comment type="subunit">
    <text evidence="14">Heterodimer of FNTA and PGGT1B. PGGT1B mediates interaction with substrate peptides.</text>
</comment>
<organism evidence="17 18">
    <name type="scientific">Danaus plexippus plexippus</name>
    <dbReference type="NCBI Taxonomy" id="278856"/>
    <lineage>
        <taxon>Eukaryota</taxon>
        <taxon>Metazoa</taxon>
        <taxon>Ecdysozoa</taxon>
        <taxon>Arthropoda</taxon>
        <taxon>Hexapoda</taxon>
        <taxon>Insecta</taxon>
        <taxon>Pterygota</taxon>
        <taxon>Neoptera</taxon>
        <taxon>Endopterygota</taxon>
        <taxon>Lepidoptera</taxon>
        <taxon>Glossata</taxon>
        <taxon>Ditrysia</taxon>
        <taxon>Papilionoidea</taxon>
        <taxon>Nymphalidae</taxon>
        <taxon>Danainae</taxon>
        <taxon>Danaini</taxon>
        <taxon>Danaina</taxon>
        <taxon>Danaus</taxon>
        <taxon>Danaus</taxon>
    </lineage>
</organism>
<keyword evidence="8" id="KW-0479">Metal-binding</keyword>
<dbReference type="FunCoup" id="A0A212F8B3">
    <property type="interactions" value="226"/>
</dbReference>
<evidence type="ECO:0000256" key="9">
    <source>
        <dbReference type="ARBA" id="ARBA00022737"/>
    </source>
</evidence>
<dbReference type="GO" id="GO:0046872">
    <property type="term" value="F:metal ion binding"/>
    <property type="evidence" value="ECO:0007669"/>
    <property type="project" value="UniProtKB-KW"/>
</dbReference>
<dbReference type="PANTHER" id="PTHR11774:SF4">
    <property type="entry name" value="GERANYLGERANYL TRANSFERASE TYPE-1 SUBUNIT BETA"/>
    <property type="match status" value="1"/>
</dbReference>
<dbReference type="EC" id="2.5.1.59" evidence="4"/>
<dbReference type="Proteomes" id="UP000007151">
    <property type="component" value="Unassembled WGS sequence"/>
</dbReference>
<keyword evidence="11" id="KW-0460">Magnesium</keyword>
<evidence type="ECO:0000256" key="10">
    <source>
        <dbReference type="ARBA" id="ARBA00022833"/>
    </source>
</evidence>
<feature type="domain" description="Prenyltransferase alpha-alpha toroid" evidence="16">
    <location>
        <begin position="9"/>
        <end position="332"/>
    </location>
</feature>
<comment type="cofactor">
    <cofactor evidence="1">
        <name>Mg(2+)</name>
        <dbReference type="ChEBI" id="CHEBI:18420"/>
    </cofactor>
</comment>
<dbReference type="EMBL" id="AGBW02009774">
    <property type="protein sequence ID" value="OWR49949.1"/>
    <property type="molecule type" value="Genomic_DNA"/>
</dbReference>
<proteinExistence type="inferred from homology"/>
<keyword evidence="18" id="KW-1185">Reference proteome</keyword>
<evidence type="ECO:0000256" key="1">
    <source>
        <dbReference type="ARBA" id="ARBA00001946"/>
    </source>
</evidence>
<dbReference type="FunFam" id="1.50.10.20:FF:000005">
    <property type="entry name" value="Geranylgeranyl transferase type-1 subunit beta"/>
    <property type="match status" value="1"/>
</dbReference>
<evidence type="ECO:0000256" key="7">
    <source>
        <dbReference type="ARBA" id="ARBA00022679"/>
    </source>
</evidence>
<reference evidence="17 18" key="1">
    <citation type="journal article" date="2011" name="Cell">
        <title>The monarch butterfly genome yields insights into long-distance migration.</title>
        <authorList>
            <person name="Zhan S."/>
            <person name="Merlin C."/>
            <person name="Boore J.L."/>
            <person name="Reppert S.M."/>
        </authorList>
    </citation>
    <scope>NUCLEOTIDE SEQUENCE [LARGE SCALE GENOMIC DNA]</scope>
    <source>
        <strain evidence="17">F-2</strain>
    </source>
</reference>
<dbReference type="KEGG" id="dpl:KGM_208034"/>
<dbReference type="CDD" id="cd02895">
    <property type="entry name" value="GGTase-I"/>
    <property type="match status" value="1"/>
</dbReference>
<comment type="cofactor">
    <cofactor evidence="2">
        <name>Zn(2+)</name>
        <dbReference type="ChEBI" id="CHEBI:29105"/>
    </cofactor>
</comment>
<keyword evidence="10" id="KW-0862">Zinc</keyword>